<accession>A0A5J4WF71</accession>
<feature type="non-terminal residue" evidence="1">
    <location>
        <position position="1"/>
    </location>
</feature>
<dbReference type="AlphaFoldDB" id="A0A5J4WF71"/>
<gene>
    <name evidence="1" type="ORF">EZS28_011502</name>
</gene>
<name>A0A5J4WF71_9EUKA</name>
<evidence type="ECO:0000313" key="1">
    <source>
        <dbReference type="EMBL" id="KAA6392969.1"/>
    </source>
</evidence>
<evidence type="ECO:0000313" key="2">
    <source>
        <dbReference type="Proteomes" id="UP000324800"/>
    </source>
</evidence>
<organism evidence="1 2">
    <name type="scientific">Streblomastix strix</name>
    <dbReference type="NCBI Taxonomy" id="222440"/>
    <lineage>
        <taxon>Eukaryota</taxon>
        <taxon>Metamonada</taxon>
        <taxon>Preaxostyla</taxon>
        <taxon>Oxymonadida</taxon>
        <taxon>Streblomastigidae</taxon>
        <taxon>Streblomastix</taxon>
    </lineage>
</organism>
<sequence length="125" mass="14073">NDGLKQEIADHGGIEIGLRYLNHPSAKIRVMAALLFGLSRERMIGYNFRKNNYCIPIFNSSIPPPLLNIITSSDSNITSPTQHLQHLHSGMIQGIGLCLNCDLQIPSEQNNDKYIVLTHEHKNRK</sequence>
<protein>
    <submittedName>
        <fullName evidence="1">Uncharacterized protein</fullName>
    </submittedName>
</protein>
<comment type="caution">
    <text evidence="1">The sequence shown here is derived from an EMBL/GenBank/DDBJ whole genome shotgun (WGS) entry which is preliminary data.</text>
</comment>
<dbReference type="Proteomes" id="UP000324800">
    <property type="component" value="Unassembled WGS sequence"/>
</dbReference>
<dbReference type="EMBL" id="SNRW01002381">
    <property type="protein sequence ID" value="KAA6392969.1"/>
    <property type="molecule type" value="Genomic_DNA"/>
</dbReference>
<reference evidence="1 2" key="1">
    <citation type="submission" date="2019-03" db="EMBL/GenBank/DDBJ databases">
        <title>Single cell metagenomics reveals metabolic interactions within the superorganism composed of flagellate Streblomastix strix and complex community of Bacteroidetes bacteria on its surface.</title>
        <authorList>
            <person name="Treitli S.C."/>
            <person name="Kolisko M."/>
            <person name="Husnik F."/>
            <person name="Keeling P."/>
            <person name="Hampl V."/>
        </authorList>
    </citation>
    <scope>NUCLEOTIDE SEQUENCE [LARGE SCALE GENOMIC DNA]</scope>
    <source>
        <strain evidence="1">ST1C</strain>
    </source>
</reference>
<proteinExistence type="predicted"/>